<dbReference type="GO" id="GO:0052621">
    <property type="term" value="F:diguanylate cyclase activity"/>
    <property type="evidence" value="ECO:0007669"/>
    <property type="project" value="TreeGrafter"/>
</dbReference>
<dbReference type="SMART" id="SM00267">
    <property type="entry name" value="GGDEF"/>
    <property type="match status" value="1"/>
</dbReference>
<feature type="domain" description="GGDEF" evidence="1">
    <location>
        <begin position="1"/>
        <end position="123"/>
    </location>
</feature>
<reference evidence="2" key="1">
    <citation type="journal article" date="2014" name="Front. Microbiol.">
        <title>High frequency of phylogenetically diverse reductive dehalogenase-homologous genes in deep subseafloor sedimentary metagenomes.</title>
        <authorList>
            <person name="Kawai M."/>
            <person name="Futagami T."/>
            <person name="Toyoda A."/>
            <person name="Takaki Y."/>
            <person name="Nishi S."/>
            <person name="Hori S."/>
            <person name="Arai W."/>
            <person name="Tsubouchi T."/>
            <person name="Morono Y."/>
            <person name="Uchiyama I."/>
            <person name="Ito T."/>
            <person name="Fujiyama A."/>
            <person name="Inagaki F."/>
            <person name="Takami H."/>
        </authorList>
    </citation>
    <scope>NUCLEOTIDE SEQUENCE</scope>
    <source>
        <strain evidence="2">Expedition CK06-06</strain>
    </source>
</reference>
<feature type="non-terminal residue" evidence="2">
    <location>
        <position position="1"/>
    </location>
</feature>
<evidence type="ECO:0000313" key="2">
    <source>
        <dbReference type="EMBL" id="GAH39604.1"/>
    </source>
</evidence>
<dbReference type="PANTHER" id="PTHR45138">
    <property type="entry name" value="REGULATORY COMPONENTS OF SENSORY TRANSDUCTION SYSTEM"/>
    <property type="match status" value="1"/>
</dbReference>
<dbReference type="AlphaFoldDB" id="X1GDD4"/>
<evidence type="ECO:0000259" key="1">
    <source>
        <dbReference type="PROSITE" id="PS50887"/>
    </source>
</evidence>
<dbReference type="Gene3D" id="3.30.70.270">
    <property type="match status" value="1"/>
</dbReference>
<dbReference type="InterPro" id="IPR043128">
    <property type="entry name" value="Rev_trsase/Diguanyl_cyclase"/>
</dbReference>
<accession>X1GDD4</accession>
<comment type="caution">
    <text evidence="2">The sequence shown here is derived from an EMBL/GenBank/DDBJ whole genome shotgun (WGS) entry which is preliminary data.</text>
</comment>
<name>X1GDD4_9ZZZZ</name>
<dbReference type="InterPro" id="IPR029787">
    <property type="entry name" value="Nucleotide_cyclase"/>
</dbReference>
<dbReference type="PANTHER" id="PTHR45138:SF9">
    <property type="entry name" value="DIGUANYLATE CYCLASE DGCM-RELATED"/>
    <property type="match status" value="1"/>
</dbReference>
<dbReference type="NCBIfam" id="TIGR00254">
    <property type="entry name" value="GGDEF"/>
    <property type="match status" value="1"/>
</dbReference>
<dbReference type="Pfam" id="PF00990">
    <property type="entry name" value="GGDEF"/>
    <property type="match status" value="1"/>
</dbReference>
<dbReference type="SUPFAM" id="SSF55073">
    <property type="entry name" value="Nucleotide cyclase"/>
    <property type="match status" value="1"/>
</dbReference>
<dbReference type="InterPro" id="IPR000160">
    <property type="entry name" value="GGDEF_dom"/>
</dbReference>
<proteinExistence type="predicted"/>
<feature type="non-terminal residue" evidence="2">
    <location>
        <position position="123"/>
    </location>
</feature>
<organism evidence="2">
    <name type="scientific">marine sediment metagenome</name>
    <dbReference type="NCBI Taxonomy" id="412755"/>
    <lineage>
        <taxon>unclassified sequences</taxon>
        <taxon>metagenomes</taxon>
        <taxon>ecological metagenomes</taxon>
    </lineage>
</organism>
<gene>
    <name evidence="2" type="ORF">S03H2_26146</name>
</gene>
<dbReference type="CDD" id="cd01949">
    <property type="entry name" value="GGDEF"/>
    <property type="match status" value="1"/>
</dbReference>
<dbReference type="InterPro" id="IPR050469">
    <property type="entry name" value="Diguanylate_Cyclase"/>
</dbReference>
<dbReference type="EMBL" id="BARU01015041">
    <property type="protein sequence ID" value="GAH39604.1"/>
    <property type="molecule type" value="Genomic_DNA"/>
</dbReference>
<protein>
    <recommendedName>
        <fullName evidence="1">GGDEF domain-containing protein</fullName>
    </recommendedName>
</protein>
<dbReference type="PROSITE" id="PS50887">
    <property type="entry name" value="GGDEF"/>
    <property type="match status" value="1"/>
</dbReference>
<sequence>IDKFKRINDEFGHQVGDHVLQDFSEILERNVRGIDVVARYGGDEFVILLPETDKVHAGKTAERILNHIKNYDFFKNKLKVKDISISIGVAGFPEDAGGTYELIKKADNALNQAKREGGGKVHM</sequence>